<feature type="domain" description="Fibronectin type-III" evidence="15">
    <location>
        <begin position="876"/>
        <end position="976"/>
    </location>
</feature>
<evidence type="ECO:0000256" key="6">
    <source>
        <dbReference type="ARBA" id="ARBA00022989"/>
    </source>
</evidence>
<keyword evidence="10" id="KW-0675">Receptor</keyword>
<feature type="compositionally biased region" description="Basic and acidic residues" evidence="13">
    <location>
        <begin position="1432"/>
        <end position="1441"/>
    </location>
</feature>
<feature type="region of interest" description="Disordered" evidence="13">
    <location>
        <begin position="1361"/>
        <end position="1393"/>
    </location>
</feature>
<keyword evidence="9" id="KW-1015">Disulfide bond</keyword>
<dbReference type="PANTHER" id="PTHR24198:SF188">
    <property type="entry name" value="ANKYRIN REPEAT DOMAIN 55"/>
    <property type="match status" value="1"/>
</dbReference>
<feature type="compositionally biased region" description="Basic and acidic residues" evidence="13">
    <location>
        <begin position="387"/>
        <end position="413"/>
    </location>
</feature>
<dbReference type="InterPro" id="IPR003961">
    <property type="entry name" value="FN3_dom"/>
</dbReference>
<dbReference type="PROSITE" id="PS50088">
    <property type="entry name" value="ANK_REPEAT"/>
    <property type="match status" value="3"/>
</dbReference>
<evidence type="ECO:0000256" key="5">
    <source>
        <dbReference type="ARBA" id="ARBA00022737"/>
    </source>
</evidence>
<feature type="region of interest" description="Disordered" evidence="13">
    <location>
        <begin position="441"/>
        <end position="483"/>
    </location>
</feature>
<evidence type="ECO:0000256" key="3">
    <source>
        <dbReference type="ARBA" id="ARBA00022692"/>
    </source>
</evidence>
<feature type="compositionally biased region" description="Polar residues" evidence="13">
    <location>
        <begin position="1374"/>
        <end position="1393"/>
    </location>
</feature>
<keyword evidence="4" id="KW-0732">Signal</keyword>
<dbReference type="PROSITE" id="PS50853">
    <property type="entry name" value="FN3"/>
    <property type="match status" value="2"/>
</dbReference>
<sequence>MEFPSATVFDQPKDCAEEVDLNVVFQAAATGDVNSLTTTICEDPSILECCDSEGSTPLMHAVSGRQVDTVKLLLKMGASINTQDACGRTSLSLATYLGWLEGCVCLLRNGAKQNIPDKNGRLPLHAATAEVDLRLMAVLLQQSTLCEINHQDNEGMTALHWASFHNRPEHVQALLQKGADPTLVDKDFKTALHWAVQSGSRIMCSLILDHHLGSTVINYDDENGKTCVHIAAAAGYSDIIYELAHVPETNLQALDVDERTPLHWAAAAGKEECVQALLQLGVELGPRDINENTPLTYAMYCGHTACIKLLSADSRPESTRHLLSQSGDPAIRKEGKFRVLNQIFSCKKKKEMNAARQRELSREQHLQEETSEVDDIITMFDCIVDPPGKEDSRRQPNDPNERLDDPNAKDHRSLPPIRTQSLPPITLGNCLLTSLHNAPRRTVSGQMGSHLAHRSQKSKSEHDLFDSRTKAQKATGPSWKTESNQLLNHKAWVTPPSDRMLHETPSPIDVLCSNHTPYIQRNDQANTHLLPLRMRDSALARNSLAPIRDHCTHRFSLPPDQVSQGVRKSKSLPLSSLGRSLAGLPLPVMSKSHRPSIHQSQSLCSFSAPLSTEPLRNIQLAELVGNITHDLPRCQKIGEQMLTADIMKRMSLLLCGFVLFLLFSCTVGSCDSCAKILPDSTGHIVVELEKPFTAVCNLCNESVYTADDVTWFFGTVALPRESYTKLNKSAVSVTVNVSSDMNNPLVCKASKQDISYEEKCIYGIYLDKGYPPLKPEQLNCIALQHGPRISPELTCSWKPGTRDPIISTSYTLYAWFGSTMLNVTSHKNATQTLTINVGTFPNHLQLTVWVEAHNQLGTVKSDELSNDAEYFVQTNPPGNIRVIPEDGFPTSLMVNWTHPIHDTVLKLSYHIRYCKAGCSVWEELPQNLTKAYIQSFRLQYLQPYTEYVVQMRCIRQKGLSHWSNWSQNATARTPEDIPSNRVDLWRVYEEASNNSVVKLIWKDPEKPNGKILGYNITIKNNGHSETHEISSKELRFSLKGDKALIKITANNSIGVSPPATLMIQRPGISLYPGVEQVNCSARDGKLLVNWHPPSYNRNEYVIEWVLVPDKKIGWQRVLGRVNNMYIEGLKPFKRYNISVYPLYRVQGSSNLGRQVTVQAYLQQGPPLRGPIVNVTATGKTTAQLTWNEIPIDDQQGLLTNYTISYKTKNTEQFIVVPSNTYSYKLNGLDSDSHYVVSIKVSNEEGSKKGPDSSFHTKKYEDGEIDVIVVVVCLGFLFFVVLIMVLIITKKEQLKRRFWPQVPDPSNSTIASWSPDCPNKPDTPKESILAEVSVVEVDMDESKSLCDEDKSVMPLKKYFSEERSSGIGGSSGMSTPRQSVSSNDEADSGQTTASTVQYSAVVSSGYKGQTPSTQAGMFSRSESTQPLLECEENSEHLSDGSGHHTHSYFKRHGGLEQLNMDEVEEPSFGSLSFSPMEEEDSPTLTEDPPGPAPGYMPQQSGYRPQ</sequence>
<keyword evidence="3 14" id="KW-0812">Transmembrane</keyword>
<keyword evidence="11" id="KW-0325">Glycoprotein</keyword>
<gene>
    <name evidence="16" type="ORF">HF521_002488</name>
</gene>
<dbReference type="Pfam" id="PF12796">
    <property type="entry name" value="Ank_2"/>
    <property type="match status" value="3"/>
</dbReference>
<evidence type="ECO:0000313" key="17">
    <source>
        <dbReference type="Proteomes" id="UP000606274"/>
    </source>
</evidence>
<keyword evidence="5" id="KW-0677">Repeat</keyword>
<dbReference type="GO" id="GO:0016020">
    <property type="term" value="C:membrane"/>
    <property type="evidence" value="ECO:0007669"/>
    <property type="project" value="UniProtKB-SubCell"/>
</dbReference>
<feature type="compositionally biased region" description="Basic residues" evidence="13">
    <location>
        <begin position="1442"/>
        <end position="1451"/>
    </location>
</feature>
<feature type="region of interest" description="Disordered" evidence="13">
    <location>
        <begin position="1405"/>
        <end position="1504"/>
    </location>
</feature>
<dbReference type="PANTHER" id="PTHR24198">
    <property type="entry name" value="ANKYRIN REPEAT AND PROTEIN KINASE DOMAIN-CONTAINING PROTEIN"/>
    <property type="match status" value="1"/>
</dbReference>
<feature type="compositionally biased region" description="Basic and acidic residues" evidence="13">
    <location>
        <begin position="458"/>
        <end position="469"/>
    </location>
</feature>
<dbReference type="SMART" id="SM00060">
    <property type="entry name" value="FN3"/>
    <property type="match status" value="4"/>
</dbReference>
<feature type="region of interest" description="Disordered" evidence="13">
    <location>
        <begin position="1304"/>
        <end position="1323"/>
    </location>
</feature>
<dbReference type="Gene3D" id="2.60.40.10">
    <property type="entry name" value="Immunoglobulins"/>
    <property type="match status" value="6"/>
</dbReference>
<dbReference type="Gene3D" id="1.25.40.20">
    <property type="entry name" value="Ankyrin repeat-containing domain"/>
    <property type="match status" value="2"/>
</dbReference>
<evidence type="ECO:0000313" key="16">
    <source>
        <dbReference type="EMBL" id="KAF7701323.1"/>
    </source>
</evidence>
<evidence type="ECO:0000256" key="1">
    <source>
        <dbReference type="ARBA" id="ARBA00004479"/>
    </source>
</evidence>
<dbReference type="SMART" id="SM00248">
    <property type="entry name" value="ANK"/>
    <property type="match status" value="8"/>
</dbReference>
<evidence type="ECO:0000256" key="14">
    <source>
        <dbReference type="SAM" id="Phobius"/>
    </source>
</evidence>
<dbReference type="InterPro" id="IPR013783">
    <property type="entry name" value="Ig-like_fold"/>
</dbReference>
<evidence type="ECO:0000256" key="7">
    <source>
        <dbReference type="ARBA" id="ARBA00023043"/>
    </source>
</evidence>
<dbReference type="Pfam" id="PF00023">
    <property type="entry name" value="Ank"/>
    <property type="match status" value="1"/>
</dbReference>
<feature type="repeat" description="ANK" evidence="12">
    <location>
        <begin position="53"/>
        <end position="85"/>
    </location>
</feature>
<evidence type="ECO:0000256" key="10">
    <source>
        <dbReference type="ARBA" id="ARBA00023170"/>
    </source>
</evidence>
<dbReference type="Pfam" id="PF00041">
    <property type="entry name" value="fn3"/>
    <property type="match status" value="2"/>
</dbReference>
<dbReference type="InterPro" id="IPR036770">
    <property type="entry name" value="Ankyrin_rpt-contain_sf"/>
</dbReference>
<evidence type="ECO:0000259" key="15">
    <source>
        <dbReference type="PROSITE" id="PS50853"/>
    </source>
</evidence>
<dbReference type="SUPFAM" id="SSF48403">
    <property type="entry name" value="Ankyrin repeat"/>
    <property type="match status" value="1"/>
</dbReference>
<dbReference type="InterPro" id="IPR036116">
    <property type="entry name" value="FN3_sf"/>
</dbReference>
<name>A0A8T0B7I5_SILME</name>
<feature type="repeat" description="ANK" evidence="12">
    <location>
        <begin position="154"/>
        <end position="186"/>
    </location>
</feature>
<evidence type="ECO:0000256" key="11">
    <source>
        <dbReference type="ARBA" id="ARBA00023180"/>
    </source>
</evidence>
<keyword evidence="7 12" id="KW-0040">ANK repeat</keyword>
<dbReference type="Proteomes" id="UP000606274">
    <property type="component" value="Unassembled WGS sequence"/>
</dbReference>
<dbReference type="CDD" id="cd00063">
    <property type="entry name" value="FN3"/>
    <property type="match status" value="4"/>
</dbReference>
<evidence type="ECO:0000256" key="9">
    <source>
        <dbReference type="ARBA" id="ARBA00023157"/>
    </source>
</evidence>
<dbReference type="SUPFAM" id="SSF49265">
    <property type="entry name" value="Fibronectin type III"/>
    <property type="match status" value="4"/>
</dbReference>
<reference evidence="16" key="1">
    <citation type="submission" date="2020-08" db="EMBL/GenBank/DDBJ databases">
        <title>Chromosome-level assembly of Southern catfish (Silurus meridionalis) provides insights into visual adaptation to the nocturnal and benthic lifestyles.</title>
        <authorList>
            <person name="Zhang Y."/>
            <person name="Wang D."/>
            <person name="Peng Z."/>
        </authorList>
    </citation>
    <scope>NUCLEOTIDE SEQUENCE</scope>
    <source>
        <strain evidence="16">SWU-2019-XX</strain>
        <tissue evidence="16">Muscle</tissue>
    </source>
</reference>
<organism evidence="16 17">
    <name type="scientific">Silurus meridionalis</name>
    <name type="common">Southern catfish</name>
    <name type="synonym">Silurus soldatovi meridionalis</name>
    <dbReference type="NCBI Taxonomy" id="175797"/>
    <lineage>
        <taxon>Eukaryota</taxon>
        <taxon>Metazoa</taxon>
        <taxon>Chordata</taxon>
        <taxon>Craniata</taxon>
        <taxon>Vertebrata</taxon>
        <taxon>Euteleostomi</taxon>
        <taxon>Actinopterygii</taxon>
        <taxon>Neopterygii</taxon>
        <taxon>Teleostei</taxon>
        <taxon>Ostariophysi</taxon>
        <taxon>Siluriformes</taxon>
        <taxon>Siluridae</taxon>
        <taxon>Silurus</taxon>
    </lineage>
</organism>
<comment type="similarity">
    <text evidence="2">Belongs to the type I cytokine receptor family. Type 2 subfamily.</text>
</comment>
<dbReference type="GO" id="GO:0005737">
    <property type="term" value="C:cytoplasm"/>
    <property type="evidence" value="ECO:0007669"/>
    <property type="project" value="TreeGrafter"/>
</dbReference>
<evidence type="ECO:0000256" key="13">
    <source>
        <dbReference type="SAM" id="MobiDB-lite"/>
    </source>
</evidence>
<protein>
    <recommendedName>
        <fullName evidence="15">Fibronectin type-III domain-containing protein</fullName>
    </recommendedName>
</protein>
<keyword evidence="17" id="KW-1185">Reference proteome</keyword>
<dbReference type="GO" id="GO:0004896">
    <property type="term" value="F:cytokine receptor activity"/>
    <property type="evidence" value="ECO:0007669"/>
    <property type="project" value="InterPro"/>
</dbReference>
<evidence type="ECO:0000256" key="4">
    <source>
        <dbReference type="ARBA" id="ARBA00022729"/>
    </source>
</evidence>
<dbReference type="InterPro" id="IPR002110">
    <property type="entry name" value="Ankyrin_rpt"/>
</dbReference>
<evidence type="ECO:0000256" key="8">
    <source>
        <dbReference type="ARBA" id="ARBA00023136"/>
    </source>
</evidence>
<proteinExistence type="inferred from homology"/>
<evidence type="ECO:0000256" key="2">
    <source>
        <dbReference type="ARBA" id="ARBA00008921"/>
    </source>
</evidence>
<feature type="domain" description="Fibronectin type-III" evidence="15">
    <location>
        <begin position="1166"/>
        <end position="1262"/>
    </location>
</feature>
<comment type="subcellular location">
    <subcellularLocation>
        <location evidence="1">Membrane</location>
        <topology evidence="1">Single-pass type I membrane protein</topology>
    </subcellularLocation>
</comment>
<accession>A0A8T0B7I5</accession>
<dbReference type="PROSITE" id="PS50297">
    <property type="entry name" value="ANK_REP_REGION"/>
    <property type="match status" value="3"/>
</dbReference>
<dbReference type="InterPro" id="IPR003529">
    <property type="entry name" value="Hematopoietin_rcpt_Gp130_CS"/>
</dbReference>
<keyword evidence="6 14" id="KW-1133">Transmembrane helix</keyword>
<dbReference type="EMBL" id="JABFDY010000011">
    <property type="protein sequence ID" value="KAF7701323.1"/>
    <property type="molecule type" value="Genomic_DNA"/>
</dbReference>
<evidence type="ECO:0000256" key="12">
    <source>
        <dbReference type="PROSITE-ProRule" id="PRU00023"/>
    </source>
</evidence>
<keyword evidence="8 14" id="KW-0472">Membrane</keyword>
<feature type="compositionally biased region" description="Polar residues" evidence="13">
    <location>
        <begin position="1405"/>
        <end position="1425"/>
    </location>
</feature>
<dbReference type="Pfam" id="PF06328">
    <property type="entry name" value="Lep_receptor_Ig"/>
    <property type="match status" value="1"/>
</dbReference>
<comment type="caution">
    <text evidence="16">The sequence shown here is derived from an EMBL/GenBank/DDBJ whole genome shotgun (WGS) entry which is preliminary data.</text>
</comment>
<dbReference type="PROSITE" id="PS01353">
    <property type="entry name" value="HEMATOPO_REC_L_F2"/>
    <property type="match status" value="1"/>
</dbReference>
<feature type="region of interest" description="Disordered" evidence="13">
    <location>
        <begin position="384"/>
        <end position="425"/>
    </location>
</feature>
<feature type="transmembrane region" description="Helical" evidence="14">
    <location>
        <begin position="1266"/>
        <end position="1287"/>
    </location>
</feature>
<feature type="repeat" description="ANK" evidence="12">
    <location>
        <begin position="257"/>
        <end position="289"/>
    </location>
</feature>
<dbReference type="InterPro" id="IPR010457">
    <property type="entry name" value="IgC2-like_lig-bd"/>
</dbReference>